<evidence type="ECO:0000313" key="1">
    <source>
        <dbReference type="EMBL" id="KAD6795981.1"/>
    </source>
</evidence>
<dbReference type="Gene3D" id="3.40.50.2000">
    <property type="entry name" value="Glycogen Phosphorylase B"/>
    <property type="match status" value="1"/>
</dbReference>
<evidence type="ECO:0000313" key="2">
    <source>
        <dbReference type="Proteomes" id="UP000326396"/>
    </source>
</evidence>
<dbReference type="AlphaFoldDB" id="A0A5N6PQP5"/>
<accession>A0A5N6PQP5</accession>
<sequence>MGRAVRVARKMGIRLAMFCPSSAAVLAVIMSLQKLIDDEVIFEEAKALALSTIPDLKQIKKKIKIERKRKMKMKMKVNR</sequence>
<protein>
    <submittedName>
        <fullName evidence="1">Uncharacterized protein</fullName>
    </submittedName>
</protein>
<keyword evidence="2" id="KW-1185">Reference proteome</keyword>
<dbReference type="EMBL" id="SZYD01000003">
    <property type="protein sequence ID" value="KAD6795981.1"/>
    <property type="molecule type" value="Genomic_DNA"/>
</dbReference>
<comment type="caution">
    <text evidence="1">The sequence shown here is derived from an EMBL/GenBank/DDBJ whole genome shotgun (WGS) entry which is preliminary data.</text>
</comment>
<proteinExistence type="predicted"/>
<name>A0A5N6PQP5_9ASTR</name>
<organism evidence="1 2">
    <name type="scientific">Mikania micrantha</name>
    <name type="common">bitter vine</name>
    <dbReference type="NCBI Taxonomy" id="192012"/>
    <lineage>
        <taxon>Eukaryota</taxon>
        <taxon>Viridiplantae</taxon>
        <taxon>Streptophyta</taxon>
        <taxon>Embryophyta</taxon>
        <taxon>Tracheophyta</taxon>
        <taxon>Spermatophyta</taxon>
        <taxon>Magnoliopsida</taxon>
        <taxon>eudicotyledons</taxon>
        <taxon>Gunneridae</taxon>
        <taxon>Pentapetalae</taxon>
        <taxon>asterids</taxon>
        <taxon>campanulids</taxon>
        <taxon>Asterales</taxon>
        <taxon>Asteraceae</taxon>
        <taxon>Asteroideae</taxon>
        <taxon>Heliantheae alliance</taxon>
        <taxon>Eupatorieae</taxon>
        <taxon>Mikania</taxon>
    </lineage>
</organism>
<reference evidence="1 2" key="1">
    <citation type="submission" date="2019-05" db="EMBL/GenBank/DDBJ databases">
        <title>Mikania micrantha, genome provides insights into the molecular mechanism of rapid growth.</title>
        <authorList>
            <person name="Liu B."/>
        </authorList>
    </citation>
    <scope>NUCLEOTIDE SEQUENCE [LARGE SCALE GENOMIC DNA]</scope>
    <source>
        <strain evidence="1">NLD-2019</strain>
        <tissue evidence="1">Leaf</tissue>
    </source>
</reference>
<gene>
    <name evidence="1" type="ORF">E3N88_06877</name>
</gene>
<dbReference type="Proteomes" id="UP000326396">
    <property type="component" value="Linkage Group LG11"/>
</dbReference>